<keyword evidence="1" id="KW-0489">Methyltransferase</keyword>
<dbReference type="InterPro" id="IPR029063">
    <property type="entry name" value="SAM-dependent_MTases_sf"/>
</dbReference>
<dbReference type="GO" id="GO:0008168">
    <property type="term" value="F:methyltransferase activity"/>
    <property type="evidence" value="ECO:0007669"/>
    <property type="project" value="UniProtKB-KW"/>
</dbReference>
<dbReference type="RefSeq" id="WP_186741857.1">
    <property type="nucleotide sequence ID" value="NZ_CP060394.1"/>
</dbReference>
<dbReference type="SUPFAM" id="SSF53335">
    <property type="entry name" value="S-adenosyl-L-methionine-dependent methyltransferases"/>
    <property type="match status" value="1"/>
</dbReference>
<organism evidence="1 2">
    <name type="scientific">Alloacidobacterium dinghuense</name>
    <dbReference type="NCBI Taxonomy" id="2763107"/>
    <lineage>
        <taxon>Bacteria</taxon>
        <taxon>Pseudomonadati</taxon>
        <taxon>Acidobacteriota</taxon>
        <taxon>Terriglobia</taxon>
        <taxon>Terriglobales</taxon>
        <taxon>Acidobacteriaceae</taxon>
        <taxon>Alloacidobacterium</taxon>
    </lineage>
</organism>
<evidence type="ECO:0000313" key="1">
    <source>
        <dbReference type="EMBL" id="QNI31318.1"/>
    </source>
</evidence>
<dbReference type="KEGG" id="adin:H7849_19830"/>
<name>A0A7G8BFJ8_9BACT</name>
<dbReference type="GO" id="GO:0032259">
    <property type="term" value="P:methylation"/>
    <property type="evidence" value="ECO:0007669"/>
    <property type="project" value="UniProtKB-KW"/>
</dbReference>
<accession>A0A7G8BFJ8</accession>
<gene>
    <name evidence="1" type="ORF">H7849_19830</name>
</gene>
<evidence type="ECO:0000313" key="2">
    <source>
        <dbReference type="Proteomes" id="UP000515312"/>
    </source>
</evidence>
<dbReference type="AlphaFoldDB" id="A0A7G8BFJ8"/>
<keyword evidence="1" id="KW-0808">Transferase</keyword>
<dbReference type="Proteomes" id="UP000515312">
    <property type="component" value="Chromosome"/>
</dbReference>
<reference evidence="1 2" key="1">
    <citation type="submission" date="2020-08" db="EMBL/GenBank/DDBJ databases">
        <title>Edaphobacter telluris sp. nov. and Acidobacterium dinghuensis sp. nov., two acidobacteria isolated from forest soil.</title>
        <authorList>
            <person name="Fu J."/>
            <person name="Qiu L."/>
        </authorList>
    </citation>
    <scope>NUCLEOTIDE SEQUENCE [LARGE SCALE GENOMIC DNA]</scope>
    <source>
        <strain evidence="1">4Y35</strain>
    </source>
</reference>
<dbReference type="Pfam" id="PF13578">
    <property type="entry name" value="Methyltransf_24"/>
    <property type="match status" value="1"/>
</dbReference>
<protein>
    <submittedName>
        <fullName evidence="1">Class I SAM-dependent methyltransferase</fullName>
    </submittedName>
</protein>
<dbReference type="Gene3D" id="3.40.50.150">
    <property type="entry name" value="Vaccinia Virus protein VP39"/>
    <property type="match status" value="1"/>
</dbReference>
<dbReference type="EMBL" id="CP060394">
    <property type="protein sequence ID" value="QNI31318.1"/>
    <property type="molecule type" value="Genomic_DNA"/>
</dbReference>
<keyword evidence="2" id="KW-1185">Reference proteome</keyword>
<proteinExistence type="predicted"/>
<sequence>MLGIPLRYLIKHPISGVTDIAADPLQIISTAQDVYLADRERRGPQCHYETDDNWEQRLHAHLGVPLPCQASSEFWKLWRGVIGDLEAAGIRPGPESFQRWNDGDAGFVRAIWCLVRHLKPKNVVETGVAHGVTSRCILEALEKNGSGRLSSIDLPPLERPWRKQVGVAVRGRCAERWSYIKGSSRRHLPQLLSHLGQIDLFIHDSLHSERNVRFKLDRAWAVLRPNGALVVDDVDANWGFRSFTQTFSGHLSMVCEAEPLHPDLRRFNKKGLFGIILKQPTAQA</sequence>